<dbReference type="RefSeq" id="WP_198063933.1">
    <property type="nucleotide sequence ID" value="NZ_CP065856.1"/>
</dbReference>
<gene>
    <name evidence="4" type="ORF">I7X12_19825</name>
</gene>
<dbReference type="Gene3D" id="3.30.300.30">
    <property type="match status" value="1"/>
</dbReference>
<dbReference type="GO" id="GO:0031956">
    <property type="term" value="F:medium-chain fatty acid-CoA ligase activity"/>
    <property type="evidence" value="ECO:0007669"/>
    <property type="project" value="TreeGrafter"/>
</dbReference>
<dbReference type="GO" id="GO:0006631">
    <property type="term" value="P:fatty acid metabolic process"/>
    <property type="evidence" value="ECO:0007669"/>
    <property type="project" value="TreeGrafter"/>
</dbReference>
<dbReference type="InterPro" id="IPR020845">
    <property type="entry name" value="AMP-binding_CS"/>
</dbReference>
<dbReference type="InterPro" id="IPR025110">
    <property type="entry name" value="AMP-bd_C"/>
</dbReference>
<name>A0A7U3WTB1_9EURY</name>
<evidence type="ECO:0000256" key="1">
    <source>
        <dbReference type="SAM" id="MobiDB-lite"/>
    </source>
</evidence>
<dbReference type="AlphaFoldDB" id="A0A7U3WTB1"/>
<dbReference type="PANTHER" id="PTHR43201">
    <property type="entry name" value="ACYL-COA SYNTHETASE"/>
    <property type="match status" value="1"/>
</dbReference>
<dbReference type="GeneID" id="60590792"/>
<dbReference type="Pfam" id="PF13193">
    <property type="entry name" value="AMP-binding_C"/>
    <property type="match status" value="1"/>
</dbReference>
<reference evidence="4 5" key="1">
    <citation type="submission" date="2020-12" db="EMBL/GenBank/DDBJ databases">
        <title>Halosimplex halophilum sp. nov. and Halosimplex salinum sp. nov., two new members of the genus Halosimplex.</title>
        <authorList>
            <person name="Cui H.L."/>
        </authorList>
    </citation>
    <scope>NUCLEOTIDE SEQUENCE [LARGE SCALE GENOMIC DNA]</scope>
    <source>
        <strain evidence="4 5">YGH94</strain>
    </source>
</reference>
<dbReference type="PANTHER" id="PTHR43201:SF32">
    <property type="entry name" value="2-SUCCINYLBENZOATE--COA LIGASE, CHLOROPLASTIC_PEROXISOMAL"/>
    <property type="match status" value="1"/>
</dbReference>
<dbReference type="SUPFAM" id="SSF56801">
    <property type="entry name" value="Acetyl-CoA synthetase-like"/>
    <property type="match status" value="1"/>
</dbReference>
<accession>A0A7U3WTB1</accession>
<dbReference type="InterPro" id="IPR045851">
    <property type="entry name" value="AMP-bd_C_sf"/>
</dbReference>
<proteinExistence type="predicted"/>
<dbReference type="OrthoDB" id="35688at2157"/>
<evidence type="ECO:0000313" key="4">
    <source>
        <dbReference type="EMBL" id="QPV65175.1"/>
    </source>
</evidence>
<dbReference type="PROSITE" id="PS00455">
    <property type="entry name" value="AMP_BINDING"/>
    <property type="match status" value="1"/>
</dbReference>
<keyword evidence="5" id="KW-1185">Reference proteome</keyword>
<protein>
    <submittedName>
        <fullName evidence="4">Acyl--CoA ligase</fullName>
    </submittedName>
</protein>
<dbReference type="Pfam" id="PF00501">
    <property type="entry name" value="AMP-binding"/>
    <property type="match status" value="1"/>
</dbReference>
<dbReference type="InterPro" id="IPR000873">
    <property type="entry name" value="AMP-dep_synth/lig_dom"/>
</dbReference>
<dbReference type="KEGG" id="hlt:I7X12_19825"/>
<dbReference type="Proteomes" id="UP000595001">
    <property type="component" value="Chromosome"/>
</dbReference>
<keyword evidence="4" id="KW-0436">Ligase</keyword>
<dbReference type="EMBL" id="CP065856">
    <property type="protein sequence ID" value="QPV65175.1"/>
    <property type="molecule type" value="Genomic_DNA"/>
</dbReference>
<evidence type="ECO:0000259" key="2">
    <source>
        <dbReference type="Pfam" id="PF00501"/>
    </source>
</evidence>
<dbReference type="Gene3D" id="3.40.50.12780">
    <property type="entry name" value="N-terminal domain of ligase-like"/>
    <property type="match status" value="1"/>
</dbReference>
<sequence length="509" mass="52599">MADQSVDSLAQRAASTPGATAVVDADTGAEWTYTDLDERASARATALEAVADTDLDGSRVGLVLGTRPAVADLYFAVGRLGASAVALNVELPAARLRSQAARADIDLLVGERATEDLASAVAPGGVSVASVDDPGVDDVARLPLDDGDRDGRGGVAPSERALDSERVVMFTSGTSGDPKGVSLTRRNLVASATASAHRLGVEPDDRWLVCLPTYHMGGLAPIVRSTLYGTTTVVQREFDAEATARVLDERDITAVSLVPTMLTRLLDAGWRPADSLRFVLLGGAPASRELVERCADRGVPACPTYGTTETASQVATATPGEARDNPGTVGKPLRGTTVTVLGNDDSPAEPGETGELVVSGPTVTPGYLDAAHTASAVDDRGFHTGDLGYTDDAGRLWVVGRVDDTVVTGGENVHTAGVADALRDTDGVVDAAVVGIPDEEWGQRVAALVVPADAAALSPERVRAAAGDDLAAFAVPKTVAFATEIPRTHSGTIDREAVRERLVAARTDE</sequence>
<evidence type="ECO:0000313" key="5">
    <source>
        <dbReference type="Proteomes" id="UP000595001"/>
    </source>
</evidence>
<feature type="domain" description="AMP-dependent synthetase/ligase" evidence="2">
    <location>
        <begin position="10"/>
        <end position="368"/>
    </location>
</feature>
<organism evidence="4 5">
    <name type="scientific">Halosimplex litoreum</name>
    <dbReference type="NCBI Taxonomy" id="1198301"/>
    <lineage>
        <taxon>Archaea</taxon>
        <taxon>Methanobacteriati</taxon>
        <taxon>Methanobacteriota</taxon>
        <taxon>Stenosarchaea group</taxon>
        <taxon>Halobacteria</taxon>
        <taxon>Halobacteriales</taxon>
        <taxon>Haloarculaceae</taxon>
        <taxon>Halosimplex</taxon>
    </lineage>
</organism>
<feature type="domain" description="AMP-binding enzyme C-terminal" evidence="3">
    <location>
        <begin position="421"/>
        <end position="491"/>
    </location>
</feature>
<feature type="region of interest" description="Disordered" evidence="1">
    <location>
        <begin position="309"/>
        <end position="332"/>
    </location>
</feature>
<evidence type="ECO:0000259" key="3">
    <source>
        <dbReference type="Pfam" id="PF13193"/>
    </source>
</evidence>
<dbReference type="InterPro" id="IPR042099">
    <property type="entry name" value="ANL_N_sf"/>
</dbReference>